<sequence length="265" mass="30734">MREIVESCHQAEKDKSRSLYLCSVLNLLGKAESTLGLNKAEFKNLKQRYSTAIKNLEEESKNEAENGYGKIIDYPAVLKTVWDSYNEQKIIYEKEFPGDSEILKFQDVIMALKQLVFPHNRGNDATLVNAFHEDANIKTDNVFIPAEDGTSVLIWNEGKQDRIKRGKRALDEEDVYDNTRYVQPMSATDLPHLDGQRVGEVLSRFVRRFRRNSKYIFLKKDGTPLMKEKDAKGRFAPIMREFRKQRVMELWTSAEVKSRMCAKQI</sequence>
<accession>A0AAD5TBA8</accession>
<feature type="coiled-coil region" evidence="1">
    <location>
        <begin position="39"/>
        <end position="66"/>
    </location>
</feature>
<name>A0AAD5TBA8_9FUNG</name>
<dbReference type="AlphaFoldDB" id="A0AAD5TBA8"/>
<comment type="caution">
    <text evidence="2">The sequence shown here is derived from an EMBL/GenBank/DDBJ whole genome shotgun (WGS) entry which is preliminary data.</text>
</comment>
<evidence type="ECO:0000313" key="3">
    <source>
        <dbReference type="Proteomes" id="UP001212152"/>
    </source>
</evidence>
<dbReference type="EMBL" id="JADGJQ010000174">
    <property type="protein sequence ID" value="KAJ3166352.1"/>
    <property type="molecule type" value="Genomic_DNA"/>
</dbReference>
<dbReference type="Proteomes" id="UP001212152">
    <property type="component" value="Unassembled WGS sequence"/>
</dbReference>
<protein>
    <submittedName>
        <fullName evidence="2">Uncharacterized protein</fullName>
    </submittedName>
</protein>
<keyword evidence="3" id="KW-1185">Reference proteome</keyword>
<evidence type="ECO:0000313" key="2">
    <source>
        <dbReference type="EMBL" id="KAJ3166352.1"/>
    </source>
</evidence>
<proteinExistence type="predicted"/>
<reference evidence="2" key="1">
    <citation type="submission" date="2020-05" db="EMBL/GenBank/DDBJ databases">
        <title>Phylogenomic resolution of chytrid fungi.</title>
        <authorList>
            <person name="Stajich J.E."/>
            <person name="Amses K."/>
            <person name="Simmons R."/>
            <person name="Seto K."/>
            <person name="Myers J."/>
            <person name="Bonds A."/>
            <person name="Quandt C.A."/>
            <person name="Barry K."/>
            <person name="Liu P."/>
            <person name="Grigoriev I."/>
            <person name="Longcore J.E."/>
            <person name="James T.Y."/>
        </authorList>
    </citation>
    <scope>NUCLEOTIDE SEQUENCE</scope>
    <source>
        <strain evidence="2">JEL0379</strain>
    </source>
</reference>
<organism evidence="2 3">
    <name type="scientific">Geranomyces variabilis</name>
    <dbReference type="NCBI Taxonomy" id="109894"/>
    <lineage>
        <taxon>Eukaryota</taxon>
        <taxon>Fungi</taxon>
        <taxon>Fungi incertae sedis</taxon>
        <taxon>Chytridiomycota</taxon>
        <taxon>Chytridiomycota incertae sedis</taxon>
        <taxon>Chytridiomycetes</taxon>
        <taxon>Spizellomycetales</taxon>
        <taxon>Powellomycetaceae</taxon>
        <taxon>Geranomyces</taxon>
    </lineage>
</organism>
<evidence type="ECO:0000256" key="1">
    <source>
        <dbReference type="SAM" id="Coils"/>
    </source>
</evidence>
<gene>
    <name evidence="2" type="ORF">HDU87_002213</name>
</gene>
<keyword evidence="1" id="KW-0175">Coiled coil</keyword>